<reference evidence="1 2" key="2">
    <citation type="submission" date="2008-10" db="EMBL/GenBank/DDBJ databases">
        <title>Draft genome sequence of Anaerococcus hydrogenalis (DSM 7454).</title>
        <authorList>
            <person name="Sudarsanam P."/>
            <person name="Ley R."/>
            <person name="Guruge J."/>
            <person name="Turnbaugh P.J."/>
            <person name="Mahowald M."/>
            <person name="Liep D."/>
            <person name="Gordon J."/>
        </authorList>
    </citation>
    <scope>NUCLEOTIDE SEQUENCE [LARGE SCALE GENOMIC DNA]</scope>
    <source>
        <strain evidence="1 2">DSM 7454</strain>
    </source>
</reference>
<gene>
    <name evidence="1" type="ORF">ANHYDRO_00956</name>
</gene>
<dbReference type="AlphaFoldDB" id="B6W8Q5"/>
<comment type="caution">
    <text evidence="1">The sequence shown here is derived from an EMBL/GenBank/DDBJ whole genome shotgun (WGS) entry which is preliminary data.</text>
</comment>
<reference evidence="1 2" key="1">
    <citation type="submission" date="2008-09" db="EMBL/GenBank/DDBJ databases">
        <authorList>
            <person name="Fulton L."/>
            <person name="Clifton S."/>
            <person name="Fulton B."/>
            <person name="Xu J."/>
            <person name="Minx P."/>
            <person name="Pepin K.H."/>
            <person name="Johnson M."/>
            <person name="Thiruvilangam P."/>
            <person name="Bhonagiri V."/>
            <person name="Nash W.E."/>
            <person name="Mardis E.R."/>
            <person name="Wilson R.K."/>
        </authorList>
    </citation>
    <scope>NUCLEOTIDE SEQUENCE [LARGE SCALE GENOMIC DNA]</scope>
    <source>
        <strain evidence="1 2">DSM 7454</strain>
    </source>
</reference>
<dbReference type="Proteomes" id="UP000005451">
    <property type="component" value="Unassembled WGS sequence"/>
</dbReference>
<organism evidence="1 2">
    <name type="scientific">Anaerococcus hydrogenalis DSM 7454</name>
    <dbReference type="NCBI Taxonomy" id="561177"/>
    <lineage>
        <taxon>Bacteria</taxon>
        <taxon>Bacillati</taxon>
        <taxon>Bacillota</taxon>
        <taxon>Tissierellia</taxon>
        <taxon>Tissierellales</taxon>
        <taxon>Peptoniphilaceae</taxon>
        <taxon>Anaerococcus</taxon>
    </lineage>
</organism>
<dbReference type="EMBL" id="ABXA01000021">
    <property type="protein sequence ID" value="EEB36197.1"/>
    <property type="molecule type" value="Genomic_DNA"/>
</dbReference>
<evidence type="ECO:0000313" key="2">
    <source>
        <dbReference type="Proteomes" id="UP000005451"/>
    </source>
</evidence>
<accession>B6W8Q5</accession>
<sequence length="51" mass="6029">MILFTKKTYEGYIDLSKRFKDEIISIDANKSLDLVVNNCLDEIKTYLKEKK</sequence>
<evidence type="ECO:0000313" key="1">
    <source>
        <dbReference type="EMBL" id="EEB36197.1"/>
    </source>
</evidence>
<proteinExistence type="predicted"/>
<dbReference type="STRING" id="561177.ANHYDRO_00956"/>
<protein>
    <recommendedName>
        <fullName evidence="3">Thymidylate kinase-like domain-containing protein</fullName>
    </recommendedName>
</protein>
<evidence type="ECO:0008006" key="3">
    <source>
        <dbReference type="Google" id="ProtNLM"/>
    </source>
</evidence>
<name>B6W8Q5_9FIRM</name>